<sequence length="1412" mass="151162">MYTNVSDDFLSAVNGAEPVYCCKLDFGNNVTVNDLFSVSYSGGSCSESIVPGGTVIANAKVELSALPATIRKGSACTLYFGVNGEYAPQGVLTVKKIEKSGERLSVTLEDNMAKTEKGYFSSLAYPSTTLKMLSEIATKCGVAFNTSGLTAVTIKDKPEGYTCREIIGYIAGLYGKFAVCDRAGKIVFRWFDTTAVQLSDFCYDTPTVATDDITVGRVVCGDFTAGTGTAITYDCLFMTQNQLNTVQKSLNGFKYRTGEIPLRLGNMLIDAWDMVSITYGGETVKIPAATISVAYNGGLSMTIEAPAEEQSADSGESYKSPAQKQAERITADIISVKQALLEKADITELNAQIANLENVYAAKADITELSAQIATIDNLTAKKADVEQLYAKKADIDELVADTATLKSLKSNVANIDVLLSGKAGTGELTSIKLTAENAEIATALIKDLTAANFRSKTIETDDFTIKSSSGKLQIVGNTIQIKDVNNTVRVQIGEDGKSDYGIYVTDANGKIMFTSYDGLHEDGIKSGIIKNDMVADDAHISGSKLDISSVIDGINADNSTYLNTSKVVIDGTSQTINAKFTELTASIGSIGTRTSALESDLSGFRTTVSETYATKSAVDGIQIGGRNLLYDSTGNIKNGWSGTTVVNVGGGISGNSLSVSRTGYSGNARYFGTNKRYFLTDFEVGTSYTLSAWIKVRSDVELDANGYVMARFRSADDKKLYALSLTVSSQTEKDKWIYYKKTWTINDSDIAKLECVALALDKNGMIEACNIKLEKGTKATDWSPAPEDTTAEITSLSSKQSSLEQTVDGFKATVESTYATKSSLSGYPTITQMNSAIDQKADSITTTVSQQIAEIAVGGRNIITGSAKLTIGAGKRPKGHWRTSGSVATVSAPVIGVPYADDLTACVLTATAVNTDGGIVQDGVLLNKDEYYTLSCWVRNSSAKSVKCVLQPFWKSSTDASGKKEFTLTASSDWQRLSFTSTKKPAVNDNYAAGYVFVNADTVGTSIQICGVKLETGTKATDWSPAPEDTENSISEVKQTADKISWLVKSGTSASSMKLTSEALKIIANTEIKGDMIVGGVIKSTNYSEFVGGSKWDLSNGAFYAQSSTGLITLSGGQINLELLESGNRTADTTSIYPLFGGTAISNSLGELYLIAESRGSAALQKNRDCYVMFNESGMVTANGSYTNSRDTDGNIVRLVALTTANHFHVGSTDISGNTRLICGNSNKIEFCRPNNDNNAITPMASLLYSNGIVRLYMPLHFNLGTDGTHACVRQQTTGITSADFIKIGNSTQLLQLIGTAITSTKAITTSSDARMKNHIADLPSKSENLFDYLDGKSFFYNGDNSTAKNYGFIAQDVLSALQKCGLSTDDFAGFCDINGDGSQYALAYEQFIPLMWNEIKRLRKALSERS</sequence>
<dbReference type="InterPro" id="IPR030392">
    <property type="entry name" value="S74_ICA"/>
</dbReference>
<reference evidence="2" key="1">
    <citation type="submission" date="2023-01" db="EMBL/GenBank/DDBJ databases">
        <title>Human gut microbiome strain richness.</title>
        <authorList>
            <person name="Chen-Liaw A."/>
        </authorList>
    </citation>
    <scope>NUCLEOTIDE SEQUENCE</scope>
    <source>
        <strain evidence="2">1001283st1_G1_1001283B150217_161031</strain>
    </source>
</reference>
<dbReference type="EMBL" id="JAQLXW010000001">
    <property type="protein sequence ID" value="MDB8002584.1"/>
    <property type="molecule type" value="Genomic_DNA"/>
</dbReference>
<dbReference type="InterPro" id="IPR036388">
    <property type="entry name" value="WH-like_DNA-bd_sf"/>
</dbReference>
<organism evidence="2 3">
    <name type="scientific">[Eubacterium] siraeum</name>
    <dbReference type="NCBI Taxonomy" id="39492"/>
    <lineage>
        <taxon>Bacteria</taxon>
        <taxon>Bacillati</taxon>
        <taxon>Bacillota</taxon>
        <taxon>Clostridia</taxon>
        <taxon>Eubacteriales</taxon>
        <taxon>Oscillospiraceae</taxon>
        <taxon>Oscillospiraceae incertae sedis</taxon>
    </lineage>
</organism>
<evidence type="ECO:0000259" key="1">
    <source>
        <dbReference type="PROSITE" id="PS51688"/>
    </source>
</evidence>
<dbReference type="Pfam" id="PF13884">
    <property type="entry name" value="Peptidase_S74"/>
    <property type="match status" value="1"/>
</dbReference>
<protein>
    <submittedName>
        <fullName evidence="2">Tail fiber domain-containing protein</fullName>
    </submittedName>
</protein>
<dbReference type="InterPro" id="IPR008979">
    <property type="entry name" value="Galactose-bd-like_sf"/>
</dbReference>
<dbReference type="Gene3D" id="2.60.120.260">
    <property type="entry name" value="Galactose-binding domain-like"/>
    <property type="match status" value="2"/>
</dbReference>
<comment type="caution">
    <text evidence="2">The sequence shown here is derived from an EMBL/GenBank/DDBJ whole genome shotgun (WGS) entry which is preliminary data.</text>
</comment>
<feature type="domain" description="Peptidase S74" evidence="1">
    <location>
        <begin position="1313"/>
        <end position="1412"/>
    </location>
</feature>
<dbReference type="PROSITE" id="PS51688">
    <property type="entry name" value="ICA"/>
    <property type="match status" value="1"/>
</dbReference>
<evidence type="ECO:0000313" key="2">
    <source>
        <dbReference type="EMBL" id="MDB8002584.1"/>
    </source>
</evidence>
<proteinExistence type="predicted"/>
<dbReference type="Proteomes" id="UP001210809">
    <property type="component" value="Unassembled WGS sequence"/>
</dbReference>
<dbReference type="SUPFAM" id="SSF49785">
    <property type="entry name" value="Galactose-binding domain-like"/>
    <property type="match status" value="1"/>
</dbReference>
<name>A0AAW6CXG9_9FIRM</name>
<gene>
    <name evidence="2" type="ORF">PNE09_00735</name>
</gene>
<evidence type="ECO:0000313" key="3">
    <source>
        <dbReference type="Proteomes" id="UP001210809"/>
    </source>
</evidence>
<accession>A0AAW6CXG9</accession>
<dbReference type="Gene3D" id="1.10.10.10">
    <property type="entry name" value="Winged helix-like DNA-binding domain superfamily/Winged helix DNA-binding domain"/>
    <property type="match status" value="1"/>
</dbReference>